<reference evidence="3" key="1">
    <citation type="journal article" date="2021" name="IMA Fungus">
        <title>Genomic characterization of three marine fungi, including Emericellopsis atlantica sp. nov. with signatures of a generalist lifestyle and marine biomass degradation.</title>
        <authorList>
            <person name="Hagestad O.C."/>
            <person name="Hou L."/>
            <person name="Andersen J.H."/>
            <person name="Hansen E.H."/>
            <person name="Altermark B."/>
            <person name="Li C."/>
            <person name="Kuhnert E."/>
            <person name="Cox R.J."/>
            <person name="Crous P.W."/>
            <person name="Spatafora J.W."/>
            <person name="Lail K."/>
            <person name="Amirebrahimi M."/>
            <person name="Lipzen A."/>
            <person name="Pangilinan J."/>
            <person name="Andreopoulos W."/>
            <person name="Hayes R.D."/>
            <person name="Ng V."/>
            <person name="Grigoriev I.V."/>
            <person name="Jackson S.A."/>
            <person name="Sutton T.D.S."/>
            <person name="Dobson A.D.W."/>
            <person name="Rama T."/>
        </authorList>
    </citation>
    <scope>NUCLEOTIDE SEQUENCE</scope>
    <source>
        <strain evidence="3">TS7</strain>
    </source>
</reference>
<dbReference type="RefSeq" id="XP_046119372.1">
    <property type="nucleotide sequence ID" value="XM_046260555.1"/>
</dbReference>
<feature type="region of interest" description="Disordered" evidence="1">
    <location>
        <begin position="237"/>
        <end position="262"/>
    </location>
</feature>
<name>A0A9P8CQB3_9HYPO</name>
<sequence length="590" mass="60505">MTNVAGAGGAAAPVAANNVDDNLSSSTSSSTLSNTHTHHSHSFHSGKGYHHHNRHSLDNTRSNTHLHFHHRAPASDDLSSHQKNDDTDIDIDVHRDSNLEIRQADQDPYVQHVVQTVELVQVVDASGNPVTLHTVLPPPGTVVVDRASGETISVISAPGASWTAIQPSASSVSAGGVNVEASLSVGLSLPIDPSVTASASVSVSSASTDVSAPLITSGASDTPIPASLLPETSNFLTPSAGASLNETNSLPSRNSTSTPTTPLSQIALKLDTILSSPSSTSFTSTSDDEFRSFISSSSSGYTWDSSFSTSLPSTYSDSETASSDVIGYSGTGADGAQPTDSEDVQTDTDNSDNDSGGGIAPLTPQQKTIVGGVVGSVAGVAFLLLLVMMAIKWKKRRSQMTELLGEQGTRGIAGRGGPPTGGSNGGGDAMAERPGAGFSVPAALAALTRKSQHAPGEATRSGERGFVRVSGRKLPSVLQHGGDGYSDPRASTMSGESDYWRGSQAFDPGATSPRLALGSPMRPVSGVPIIRSGPGRQAVAEQNPFADPPSPGPPPSGPLPPPPMSRDGLGRSLTSQDGSRGSGSRFQENI</sequence>
<keyword evidence="2" id="KW-1133">Transmembrane helix</keyword>
<keyword evidence="2" id="KW-0472">Membrane</keyword>
<dbReference type="AlphaFoldDB" id="A0A9P8CQB3"/>
<feature type="compositionally biased region" description="Pro residues" evidence="1">
    <location>
        <begin position="546"/>
        <end position="564"/>
    </location>
</feature>
<evidence type="ECO:0000313" key="4">
    <source>
        <dbReference type="Proteomes" id="UP000887229"/>
    </source>
</evidence>
<feature type="compositionally biased region" description="Low complexity" evidence="1">
    <location>
        <begin position="247"/>
        <end position="262"/>
    </location>
</feature>
<feature type="region of interest" description="Disordered" evidence="1">
    <location>
        <begin position="17"/>
        <end position="60"/>
    </location>
</feature>
<keyword evidence="4" id="KW-1185">Reference proteome</keyword>
<dbReference type="EMBL" id="MU251251">
    <property type="protein sequence ID" value="KAG9255448.1"/>
    <property type="molecule type" value="Genomic_DNA"/>
</dbReference>
<evidence type="ECO:0000256" key="2">
    <source>
        <dbReference type="SAM" id="Phobius"/>
    </source>
</evidence>
<protein>
    <submittedName>
        <fullName evidence="3">Uncharacterized protein</fullName>
    </submittedName>
</protein>
<organism evidence="3 4">
    <name type="scientific">Emericellopsis atlantica</name>
    <dbReference type="NCBI Taxonomy" id="2614577"/>
    <lineage>
        <taxon>Eukaryota</taxon>
        <taxon>Fungi</taxon>
        <taxon>Dikarya</taxon>
        <taxon>Ascomycota</taxon>
        <taxon>Pezizomycotina</taxon>
        <taxon>Sordariomycetes</taxon>
        <taxon>Hypocreomycetidae</taxon>
        <taxon>Hypocreales</taxon>
        <taxon>Bionectriaceae</taxon>
        <taxon>Emericellopsis</taxon>
    </lineage>
</organism>
<feature type="compositionally biased region" description="Low complexity" evidence="1">
    <location>
        <begin position="17"/>
        <end position="35"/>
    </location>
</feature>
<dbReference type="OrthoDB" id="5421784at2759"/>
<feature type="compositionally biased region" description="Gly residues" evidence="1">
    <location>
        <begin position="411"/>
        <end position="428"/>
    </location>
</feature>
<keyword evidence="2" id="KW-0812">Transmembrane</keyword>
<feature type="region of interest" description="Disordered" evidence="1">
    <location>
        <begin position="449"/>
        <end position="590"/>
    </location>
</feature>
<dbReference type="Proteomes" id="UP000887229">
    <property type="component" value="Unassembled WGS sequence"/>
</dbReference>
<feature type="compositionally biased region" description="Polar residues" evidence="1">
    <location>
        <begin position="237"/>
        <end position="246"/>
    </location>
</feature>
<gene>
    <name evidence="3" type="ORF">F5Z01DRAFT_54569</name>
</gene>
<evidence type="ECO:0000256" key="1">
    <source>
        <dbReference type="SAM" id="MobiDB-lite"/>
    </source>
</evidence>
<feature type="region of interest" description="Disordered" evidence="1">
    <location>
        <begin position="311"/>
        <end position="364"/>
    </location>
</feature>
<proteinExistence type="predicted"/>
<accession>A0A9P8CQB3</accession>
<feature type="compositionally biased region" description="Basic residues" evidence="1">
    <location>
        <begin position="36"/>
        <end position="54"/>
    </location>
</feature>
<dbReference type="GeneID" id="70291458"/>
<feature type="compositionally biased region" description="Acidic residues" evidence="1">
    <location>
        <begin position="340"/>
        <end position="352"/>
    </location>
</feature>
<evidence type="ECO:0000313" key="3">
    <source>
        <dbReference type="EMBL" id="KAG9255448.1"/>
    </source>
</evidence>
<feature type="region of interest" description="Disordered" evidence="1">
    <location>
        <begin position="407"/>
        <end position="435"/>
    </location>
</feature>
<feature type="transmembrane region" description="Helical" evidence="2">
    <location>
        <begin position="369"/>
        <end position="391"/>
    </location>
</feature>
<comment type="caution">
    <text evidence="3">The sequence shown here is derived from an EMBL/GenBank/DDBJ whole genome shotgun (WGS) entry which is preliminary data.</text>
</comment>
<feature type="compositionally biased region" description="Polar residues" evidence="1">
    <location>
        <begin position="572"/>
        <end position="590"/>
    </location>
</feature>